<evidence type="ECO:0000313" key="5">
    <source>
        <dbReference type="Proteomes" id="UP000646308"/>
    </source>
</evidence>
<dbReference type="PROSITE" id="PS51186">
    <property type="entry name" value="GNAT"/>
    <property type="match status" value="1"/>
</dbReference>
<dbReference type="Proteomes" id="UP000195208">
    <property type="component" value="Unassembled WGS sequence"/>
</dbReference>
<dbReference type="Pfam" id="PF00583">
    <property type="entry name" value="Acetyltransf_1"/>
    <property type="match status" value="1"/>
</dbReference>
<evidence type="ECO:0000259" key="1">
    <source>
        <dbReference type="PROSITE" id="PS51186"/>
    </source>
</evidence>
<reference evidence="2" key="2">
    <citation type="submission" date="2019-11" db="EMBL/GenBank/DDBJ databases">
        <title>Whole genome comparisons of Staphylococcus agnetis isolates from cattle and chickens.</title>
        <authorList>
            <person name="Rhoads D."/>
            <person name="Shwani A."/>
            <person name="Adkins P."/>
            <person name="Calcutt M."/>
            <person name="Middleton J."/>
        </authorList>
    </citation>
    <scope>NUCLEOTIDE SEQUENCE</scope>
    <source>
        <strain evidence="2">1387</strain>
    </source>
</reference>
<evidence type="ECO:0000313" key="2">
    <source>
        <dbReference type="EMBL" id="NJI02052.1"/>
    </source>
</evidence>
<dbReference type="GeneID" id="57690867"/>
<keyword evidence="4" id="KW-1185">Reference proteome</keyword>
<accession>A0A2T4MLI1</accession>
<dbReference type="EMBL" id="WMFL01000058">
    <property type="protein sequence ID" value="NJI02052.1"/>
    <property type="molecule type" value="Genomic_DNA"/>
</dbReference>
<name>A0A2T4MLI1_9STAP</name>
<protein>
    <submittedName>
        <fullName evidence="2 3">N-acetyltransferase</fullName>
    </submittedName>
</protein>
<dbReference type="GO" id="GO:0016747">
    <property type="term" value="F:acyltransferase activity, transferring groups other than amino-acyl groups"/>
    <property type="evidence" value="ECO:0007669"/>
    <property type="project" value="InterPro"/>
</dbReference>
<dbReference type="KEGG" id="sagq:EP23_11820"/>
<dbReference type="CDD" id="cd04301">
    <property type="entry name" value="NAT_SF"/>
    <property type="match status" value="1"/>
</dbReference>
<dbReference type="OrthoDB" id="1706389at2"/>
<comment type="caution">
    <text evidence="2">The sequence shown here is derived from an EMBL/GenBank/DDBJ whole genome shotgun (WGS) entry which is preliminary data.</text>
</comment>
<dbReference type="Proteomes" id="UP000646308">
    <property type="component" value="Unassembled WGS sequence"/>
</dbReference>
<dbReference type="PANTHER" id="PTHR43072">
    <property type="entry name" value="N-ACETYLTRANSFERASE"/>
    <property type="match status" value="1"/>
</dbReference>
<dbReference type="InterPro" id="IPR016181">
    <property type="entry name" value="Acyl_CoA_acyltransferase"/>
</dbReference>
<dbReference type="RefSeq" id="WP_060552409.1">
    <property type="nucleotide sequence ID" value="NZ_CP009623.1"/>
</dbReference>
<proteinExistence type="predicted"/>
<gene>
    <name evidence="3" type="ORF">B9M88_07275</name>
    <name evidence="2" type="ORF">GLV84_04165</name>
</gene>
<dbReference type="AlphaFoldDB" id="A0A2T4MLI1"/>
<evidence type="ECO:0000313" key="4">
    <source>
        <dbReference type="Proteomes" id="UP000195208"/>
    </source>
</evidence>
<dbReference type="InterPro" id="IPR000182">
    <property type="entry name" value="GNAT_dom"/>
</dbReference>
<sequence>MRKETVIKNITHADVACIQDIAHKHVQMLQGDPTVQKGVTTMMCALYEEMILRCLQYEQECIRVVLRETLVVSYIWAHYDQSSKTVTIESLYTHPDYRQQGIAMELKQYVENWARTLKAHHMIGTVLATNTAMQSLNEKLGYRVQKVIMHKPLDSD</sequence>
<feature type="domain" description="N-acetyltransferase" evidence="1">
    <location>
        <begin position="5"/>
        <end position="156"/>
    </location>
</feature>
<organism evidence="2 5">
    <name type="scientific">Staphylococcus agnetis</name>
    <dbReference type="NCBI Taxonomy" id="985762"/>
    <lineage>
        <taxon>Bacteria</taxon>
        <taxon>Bacillati</taxon>
        <taxon>Bacillota</taxon>
        <taxon>Bacilli</taxon>
        <taxon>Bacillales</taxon>
        <taxon>Staphylococcaceae</taxon>
        <taxon>Staphylococcus</taxon>
    </lineage>
</organism>
<dbReference type="Gene3D" id="3.40.630.30">
    <property type="match status" value="1"/>
</dbReference>
<dbReference type="EMBL" id="NEFX01000014">
    <property type="protein sequence ID" value="OTW30841.1"/>
    <property type="molecule type" value="Genomic_DNA"/>
</dbReference>
<evidence type="ECO:0000313" key="3">
    <source>
        <dbReference type="EMBL" id="OTW30841.1"/>
    </source>
</evidence>
<reference evidence="3 4" key="1">
    <citation type="submission" date="2017-04" db="EMBL/GenBank/DDBJ databases">
        <title>Staphylococcus agnetis, a potential pathogen in the broiler production.</title>
        <authorList>
            <person name="Poulsen L."/>
        </authorList>
    </citation>
    <scope>NUCLEOTIDE SEQUENCE [LARGE SCALE GENOMIC DNA]</scope>
    <source>
        <strain evidence="3 4">723_310714_2_2_spleen</strain>
    </source>
</reference>
<dbReference type="SUPFAM" id="SSF55729">
    <property type="entry name" value="Acyl-CoA N-acyltransferases (Nat)"/>
    <property type="match status" value="1"/>
</dbReference>